<dbReference type="Proteomes" id="UP001172155">
    <property type="component" value="Unassembled WGS sequence"/>
</dbReference>
<proteinExistence type="predicted"/>
<dbReference type="AlphaFoldDB" id="A0AA40K046"/>
<dbReference type="PANTHER" id="PTHR28523">
    <property type="entry name" value="CYTOCHROME C OXIDASE ASSEMBLY FACTOR 1"/>
    <property type="match status" value="1"/>
</dbReference>
<evidence type="ECO:0000313" key="1">
    <source>
        <dbReference type="EMBL" id="KAK0740986.1"/>
    </source>
</evidence>
<dbReference type="EMBL" id="JAUKUD010000006">
    <property type="protein sequence ID" value="KAK0740986.1"/>
    <property type="molecule type" value="Genomic_DNA"/>
</dbReference>
<dbReference type="GO" id="GO:0005743">
    <property type="term" value="C:mitochondrial inner membrane"/>
    <property type="evidence" value="ECO:0007669"/>
    <property type="project" value="TreeGrafter"/>
</dbReference>
<name>A0AA40K046_9PEZI</name>
<gene>
    <name evidence="1" type="ORF">B0T18DRAFT_332727</name>
</gene>
<dbReference type="Pfam" id="PF08695">
    <property type="entry name" value="Coa1"/>
    <property type="match status" value="1"/>
</dbReference>
<dbReference type="GO" id="GO:0033617">
    <property type="term" value="P:mitochondrial respiratory chain complex IV assembly"/>
    <property type="evidence" value="ECO:0007669"/>
    <property type="project" value="InterPro"/>
</dbReference>
<dbReference type="InterPro" id="IPR014807">
    <property type="entry name" value="Coa1"/>
</dbReference>
<comment type="caution">
    <text evidence="1">The sequence shown here is derived from an EMBL/GenBank/DDBJ whole genome shotgun (WGS) entry which is preliminary data.</text>
</comment>
<dbReference type="PANTHER" id="PTHR28523:SF1">
    <property type="entry name" value="CYTOCHROME C OXIDASE ASSEMBLY FACTOR 1"/>
    <property type="match status" value="1"/>
</dbReference>
<reference evidence="1" key="1">
    <citation type="submission" date="2023-06" db="EMBL/GenBank/DDBJ databases">
        <title>Genome-scale phylogeny and comparative genomics of the fungal order Sordariales.</title>
        <authorList>
            <consortium name="Lawrence Berkeley National Laboratory"/>
            <person name="Hensen N."/>
            <person name="Bonometti L."/>
            <person name="Westerberg I."/>
            <person name="Brannstrom I.O."/>
            <person name="Guillou S."/>
            <person name="Cros-Aarteil S."/>
            <person name="Calhoun S."/>
            <person name="Haridas S."/>
            <person name="Kuo A."/>
            <person name="Mondo S."/>
            <person name="Pangilinan J."/>
            <person name="Riley R."/>
            <person name="LaButti K."/>
            <person name="Andreopoulos B."/>
            <person name="Lipzen A."/>
            <person name="Chen C."/>
            <person name="Yanf M."/>
            <person name="Daum C."/>
            <person name="Ng V."/>
            <person name="Clum A."/>
            <person name="Steindorff A."/>
            <person name="Ohm R."/>
            <person name="Martin F."/>
            <person name="Silar P."/>
            <person name="Natvig D."/>
            <person name="Lalanne C."/>
            <person name="Gautier V."/>
            <person name="Ament-velasquez S.L."/>
            <person name="Kruys A."/>
            <person name="Hutchinson M.I."/>
            <person name="Powell A.J."/>
            <person name="Barry K."/>
            <person name="Miller A.N."/>
            <person name="Grigoriev I.V."/>
            <person name="Debuchy R."/>
            <person name="Gladieux P."/>
            <person name="Thoren M.H."/>
            <person name="Johannesson H."/>
        </authorList>
    </citation>
    <scope>NUCLEOTIDE SEQUENCE</scope>
    <source>
        <strain evidence="1">SMH3187-1</strain>
    </source>
</reference>
<accession>A0AA40K046</accession>
<dbReference type="InterPro" id="IPR042432">
    <property type="entry name" value="Coa1_fungi"/>
</dbReference>
<evidence type="ECO:0000313" key="2">
    <source>
        <dbReference type="Proteomes" id="UP001172155"/>
    </source>
</evidence>
<organism evidence="1 2">
    <name type="scientific">Schizothecium vesticola</name>
    <dbReference type="NCBI Taxonomy" id="314040"/>
    <lineage>
        <taxon>Eukaryota</taxon>
        <taxon>Fungi</taxon>
        <taxon>Dikarya</taxon>
        <taxon>Ascomycota</taxon>
        <taxon>Pezizomycotina</taxon>
        <taxon>Sordariomycetes</taxon>
        <taxon>Sordariomycetidae</taxon>
        <taxon>Sordariales</taxon>
        <taxon>Schizotheciaceae</taxon>
        <taxon>Schizothecium</taxon>
    </lineage>
</organism>
<sequence length="218" mass="24333">MLSRIPPLQRTAARRRLLPSLLGHNLSRPTPQFPTLPAARRTLVSAPRPGSGPLMERRSDRELPDLPTTNRLLNWRTLPLFLALLAAASVAIFNYQKLSSPVIAGTLYALRTSPLAREYLGDEVSFAADIPWISGGMNQVKGRIDVSFRVKGTRARGTMRFVSRRPSPRGVFETDEWSLTTDDGRRIDLLDGGDPFRAMVGLAEEGEEEGEEKRGWRK</sequence>
<keyword evidence="2" id="KW-1185">Reference proteome</keyword>
<protein>
    <submittedName>
        <fullName evidence="1">Cytochrome oxidase complex assembly protein 1-domain-containing protein</fullName>
    </submittedName>
</protein>